<gene>
    <name evidence="1" type="ORF">METZ01_LOCUS272821</name>
</gene>
<feature type="non-terminal residue" evidence="1">
    <location>
        <position position="1"/>
    </location>
</feature>
<proteinExistence type="predicted"/>
<evidence type="ECO:0000313" key="1">
    <source>
        <dbReference type="EMBL" id="SVC19967.1"/>
    </source>
</evidence>
<accession>A0A382KAA1</accession>
<organism evidence="1">
    <name type="scientific">marine metagenome</name>
    <dbReference type="NCBI Taxonomy" id="408172"/>
    <lineage>
        <taxon>unclassified sequences</taxon>
        <taxon>metagenomes</taxon>
        <taxon>ecological metagenomes</taxon>
    </lineage>
</organism>
<sequence>SCWQGWCKAISPFFEDKKRDKWTRNNRRV</sequence>
<protein>
    <submittedName>
        <fullName evidence="1">Uncharacterized protein</fullName>
    </submittedName>
</protein>
<name>A0A382KAA1_9ZZZZ</name>
<reference evidence="1" key="1">
    <citation type="submission" date="2018-05" db="EMBL/GenBank/DDBJ databases">
        <authorList>
            <person name="Lanie J.A."/>
            <person name="Ng W.-L."/>
            <person name="Kazmierczak K.M."/>
            <person name="Andrzejewski T.M."/>
            <person name="Davidsen T.M."/>
            <person name="Wayne K.J."/>
            <person name="Tettelin H."/>
            <person name="Glass J.I."/>
            <person name="Rusch D."/>
            <person name="Podicherti R."/>
            <person name="Tsui H.-C.T."/>
            <person name="Winkler M.E."/>
        </authorList>
    </citation>
    <scope>NUCLEOTIDE SEQUENCE</scope>
</reference>
<dbReference type="AlphaFoldDB" id="A0A382KAA1"/>
<dbReference type="EMBL" id="UINC01078669">
    <property type="protein sequence ID" value="SVC19967.1"/>
    <property type="molecule type" value="Genomic_DNA"/>
</dbReference>
<feature type="non-terminal residue" evidence="1">
    <location>
        <position position="29"/>
    </location>
</feature>